<dbReference type="SUPFAM" id="SSF52540">
    <property type="entry name" value="P-loop containing nucleoside triphosphate hydrolases"/>
    <property type="match status" value="1"/>
</dbReference>
<evidence type="ECO:0000313" key="2">
    <source>
        <dbReference type="EMBL" id="KIJ06579.1"/>
    </source>
</evidence>
<dbReference type="EMBL" id="KN820260">
    <property type="protein sequence ID" value="KIJ06579.1"/>
    <property type="molecule type" value="Genomic_DNA"/>
</dbReference>
<dbReference type="Proteomes" id="UP000053647">
    <property type="component" value="Unassembled WGS sequence"/>
</dbReference>
<dbReference type="PROSITE" id="PS00675">
    <property type="entry name" value="SIGMA54_INTERACT_1"/>
    <property type="match status" value="1"/>
</dbReference>
<accession>A0A0C9SMQ4</accession>
<dbReference type="GO" id="GO:0005525">
    <property type="term" value="F:GTP binding"/>
    <property type="evidence" value="ECO:0007669"/>
    <property type="project" value="InterPro"/>
</dbReference>
<name>A0A0C9SMQ4_PAXIN</name>
<dbReference type="CDD" id="cd00882">
    <property type="entry name" value="Ras_like_GTPase"/>
    <property type="match status" value="1"/>
</dbReference>
<reference evidence="3" key="2">
    <citation type="submission" date="2015-01" db="EMBL/GenBank/DDBJ databases">
        <title>Evolutionary Origins and Diversification of the Mycorrhizal Mutualists.</title>
        <authorList>
            <consortium name="DOE Joint Genome Institute"/>
            <consortium name="Mycorrhizal Genomics Consortium"/>
            <person name="Kohler A."/>
            <person name="Kuo A."/>
            <person name="Nagy L.G."/>
            <person name="Floudas D."/>
            <person name="Copeland A."/>
            <person name="Barry K.W."/>
            <person name="Cichocki N."/>
            <person name="Veneault-Fourrey C."/>
            <person name="LaButti K."/>
            <person name="Lindquist E.A."/>
            <person name="Lipzen A."/>
            <person name="Lundell T."/>
            <person name="Morin E."/>
            <person name="Murat C."/>
            <person name="Riley R."/>
            <person name="Ohm R."/>
            <person name="Sun H."/>
            <person name="Tunlid A."/>
            <person name="Henrissat B."/>
            <person name="Grigoriev I.V."/>
            <person name="Hibbett D.S."/>
            <person name="Martin F."/>
        </authorList>
    </citation>
    <scope>NUCLEOTIDE SEQUENCE [LARGE SCALE GENOMIC DNA]</scope>
    <source>
        <strain evidence="3">ATCC 200175</strain>
    </source>
</reference>
<keyword evidence="3" id="KW-1185">Reference proteome</keyword>
<gene>
    <name evidence="2" type="ORF">PAXINDRAFT_103306</name>
</gene>
<dbReference type="OrthoDB" id="8954335at2759"/>
<protein>
    <recommendedName>
        <fullName evidence="1">G domain-containing protein</fullName>
    </recommendedName>
</protein>
<dbReference type="InterPro" id="IPR025662">
    <property type="entry name" value="Sigma_54_int_dom_ATP-bd_1"/>
</dbReference>
<dbReference type="InterPro" id="IPR027417">
    <property type="entry name" value="P-loop_NTPase"/>
</dbReference>
<evidence type="ECO:0000313" key="3">
    <source>
        <dbReference type="Proteomes" id="UP000053647"/>
    </source>
</evidence>
<evidence type="ECO:0000259" key="1">
    <source>
        <dbReference type="Pfam" id="PF01926"/>
    </source>
</evidence>
<proteinExistence type="predicted"/>
<dbReference type="AlphaFoldDB" id="A0A0C9SMQ4"/>
<dbReference type="InterPro" id="IPR006073">
    <property type="entry name" value="GTP-bd"/>
</dbReference>
<reference evidence="2 3" key="1">
    <citation type="submission" date="2014-06" db="EMBL/GenBank/DDBJ databases">
        <authorList>
            <consortium name="DOE Joint Genome Institute"/>
            <person name="Kuo A."/>
            <person name="Kohler A."/>
            <person name="Nagy L.G."/>
            <person name="Floudas D."/>
            <person name="Copeland A."/>
            <person name="Barry K.W."/>
            <person name="Cichocki N."/>
            <person name="Veneault-Fourrey C."/>
            <person name="LaButti K."/>
            <person name="Lindquist E.A."/>
            <person name="Lipzen A."/>
            <person name="Lundell T."/>
            <person name="Morin E."/>
            <person name="Murat C."/>
            <person name="Sun H."/>
            <person name="Tunlid A."/>
            <person name="Henrissat B."/>
            <person name="Grigoriev I.V."/>
            <person name="Hibbett D.S."/>
            <person name="Martin F."/>
            <person name="Nordberg H.P."/>
            <person name="Cantor M.N."/>
            <person name="Hua S.X."/>
        </authorList>
    </citation>
    <scope>NUCLEOTIDE SEQUENCE [LARGE SCALE GENOMIC DNA]</scope>
    <source>
        <strain evidence="2 3">ATCC 200175</strain>
    </source>
</reference>
<dbReference type="Gene3D" id="3.40.50.300">
    <property type="entry name" value="P-loop containing nucleotide triphosphate hydrolases"/>
    <property type="match status" value="1"/>
</dbReference>
<feature type="domain" description="G" evidence="1">
    <location>
        <begin position="6"/>
        <end position="99"/>
    </location>
</feature>
<dbReference type="Pfam" id="PF01926">
    <property type="entry name" value="MMR_HSR1"/>
    <property type="match status" value="1"/>
</dbReference>
<organism evidence="2 3">
    <name type="scientific">Paxillus involutus ATCC 200175</name>
    <dbReference type="NCBI Taxonomy" id="664439"/>
    <lineage>
        <taxon>Eukaryota</taxon>
        <taxon>Fungi</taxon>
        <taxon>Dikarya</taxon>
        <taxon>Basidiomycota</taxon>
        <taxon>Agaricomycotina</taxon>
        <taxon>Agaricomycetes</taxon>
        <taxon>Agaricomycetidae</taxon>
        <taxon>Boletales</taxon>
        <taxon>Paxilineae</taxon>
        <taxon>Paxillaceae</taxon>
        <taxon>Paxillus</taxon>
    </lineage>
</organism>
<dbReference type="HOGENOM" id="CLU_050405_0_1_1"/>
<sequence length="250" mass="27952">MTNRNVIIFGETGAGKSSVINLLAGADVAKIASTSTGCTFQSSPYPVMVTGSLFTIFDTTGLNEGDPKTMNKSNAIRQLYELITSINGGVSLLLFCMRAPRIRQSHIQNWRLFHEIICAGKVPIAIIITGLENEEGSMDNWWVENRDNFEHHGMRPAGHACVTATKGKKKGANQYLFAEEYAESREKVQKLIVKCALRKPWVVPKLKWFAETGILCFKKEIMGKEVFQMMKKCGMSEEDAKELARELKKI</sequence>